<dbReference type="SMART" id="SM00382">
    <property type="entry name" value="AAA"/>
    <property type="match status" value="1"/>
</dbReference>
<dbReference type="CDD" id="cd00205">
    <property type="entry name" value="rhv_like"/>
    <property type="match status" value="3"/>
</dbReference>
<evidence type="ECO:0000256" key="28">
    <source>
        <dbReference type="ARBA" id="ARBA00023200"/>
    </source>
</evidence>
<dbReference type="GO" id="GO:0039618">
    <property type="term" value="C:T=pseudo3 icosahedral viral capsid"/>
    <property type="evidence" value="ECO:0007669"/>
    <property type="project" value="UniProtKB-KW"/>
</dbReference>
<dbReference type="Pfam" id="PF00910">
    <property type="entry name" value="RNA_helicase"/>
    <property type="match status" value="1"/>
</dbReference>
<keyword evidence="12" id="KW-0808">Transferase</keyword>
<dbReference type="GO" id="GO:0006351">
    <property type="term" value="P:DNA-templated transcription"/>
    <property type="evidence" value="ECO:0007669"/>
    <property type="project" value="InterPro"/>
</dbReference>
<evidence type="ECO:0000256" key="31">
    <source>
        <dbReference type="ARBA" id="ARBA00023303"/>
    </source>
</evidence>
<dbReference type="GO" id="GO:0019062">
    <property type="term" value="P:virion attachment to host cell"/>
    <property type="evidence" value="ECO:0007669"/>
    <property type="project" value="UniProtKB-KW"/>
</dbReference>
<evidence type="ECO:0000256" key="19">
    <source>
        <dbReference type="ARBA" id="ARBA00022806"/>
    </source>
</evidence>
<dbReference type="InterPro" id="IPR001676">
    <property type="entry name" value="Picornavirus_capsid"/>
</dbReference>
<feature type="region of interest" description="Disordered" evidence="33">
    <location>
        <begin position="1403"/>
        <end position="1422"/>
    </location>
</feature>
<keyword evidence="18" id="KW-1161">Viral attachment to host cell</keyword>
<dbReference type="GO" id="GO:0003968">
    <property type="term" value="F:RNA-directed RNA polymerase activity"/>
    <property type="evidence" value="ECO:0007669"/>
    <property type="project" value="UniProtKB-KW"/>
</dbReference>
<dbReference type="GO" id="GO:0003723">
    <property type="term" value="F:RNA binding"/>
    <property type="evidence" value="ECO:0007669"/>
    <property type="project" value="InterPro"/>
</dbReference>
<dbReference type="SUPFAM" id="SSF50494">
    <property type="entry name" value="Trypsin-like serine proteases"/>
    <property type="match status" value="1"/>
</dbReference>
<keyword evidence="19" id="KW-0347">Helicase</keyword>
<evidence type="ECO:0000256" key="15">
    <source>
        <dbReference type="ARBA" id="ARBA00022707"/>
    </source>
</evidence>
<evidence type="ECO:0000256" key="20">
    <source>
        <dbReference type="ARBA" id="ARBA00022807"/>
    </source>
</evidence>
<evidence type="ECO:0000256" key="25">
    <source>
        <dbReference type="ARBA" id="ARBA00023039"/>
    </source>
</evidence>
<dbReference type="GO" id="GO:0015267">
    <property type="term" value="F:channel activity"/>
    <property type="evidence" value="ECO:0007669"/>
    <property type="project" value="UniProtKB-KW"/>
</dbReference>
<dbReference type="GO" id="GO:0005524">
    <property type="term" value="F:ATP binding"/>
    <property type="evidence" value="ECO:0007669"/>
    <property type="project" value="UniProtKB-KW"/>
</dbReference>
<dbReference type="SUPFAM" id="SSF56672">
    <property type="entry name" value="DNA/RNA polymerases"/>
    <property type="match status" value="1"/>
</dbReference>
<comment type="catalytic activity">
    <reaction evidence="32">
        <text>a ribonucleoside 5'-triphosphate + H2O = a ribonucleoside 5'-diphosphate + phosphate + H(+)</text>
        <dbReference type="Rhea" id="RHEA:23680"/>
        <dbReference type="ChEBI" id="CHEBI:15377"/>
        <dbReference type="ChEBI" id="CHEBI:15378"/>
        <dbReference type="ChEBI" id="CHEBI:43474"/>
        <dbReference type="ChEBI" id="CHEBI:57930"/>
        <dbReference type="ChEBI" id="CHEBI:61557"/>
        <dbReference type="EC" id="3.6.1.15"/>
    </reaction>
</comment>
<protein>
    <recommendedName>
        <fullName evidence="3">Genome polyprotein</fullName>
    </recommendedName>
</protein>
<dbReference type="InterPro" id="IPR043128">
    <property type="entry name" value="Rev_trsase/Diguanyl_cyclase"/>
</dbReference>
<keyword evidence="27" id="KW-0472">Membrane</keyword>
<evidence type="ECO:0000256" key="3">
    <source>
        <dbReference type="ARBA" id="ARBA00020107"/>
    </source>
</evidence>
<evidence type="ECO:0000256" key="27">
    <source>
        <dbReference type="ARBA" id="ARBA00023136"/>
    </source>
</evidence>
<evidence type="ECO:0000256" key="5">
    <source>
        <dbReference type="ARBA" id="ARBA00022484"/>
    </source>
</evidence>
<keyword evidence="21" id="KW-0067">ATP-binding</keyword>
<evidence type="ECO:0000256" key="29">
    <source>
        <dbReference type="ARBA" id="ARBA00023288"/>
    </source>
</evidence>
<feature type="region of interest" description="Disordered" evidence="33">
    <location>
        <begin position="120"/>
        <end position="143"/>
    </location>
</feature>
<dbReference type="InterPro" id="IPR059138">
    <property type="entry name" value="Pico_VP1"/>
</dbReference>
<evidence type="ECO:0000256" key="8">
    <source>
        <dbReference type="ARBA" id="ARBA00022553"/>
    </source>
</evidence>
<dbReference type="Gene3D" id="1.20.960.20">
    <property type="match status" value="1"/>
</dbReference>
<evidence type="ECO:0000313" key="37">
    <source>
        <dbReference type="EMBL" id="AWK02669.1"/>
    </source>
</evidence>
<dbReference type="Gene3D" id="2.60.120.20">
    <property type="match status" value="3"/>
</dbReference>
<dbReference type="InterPro" id="IPR044067">
    <property type="entry name" value="PCV_3C_PRO"/>
</dbReference>
<keyword evidence="4" id="KW-0813">Transport</keyword>
<evidence type="ECO:0000256" key="32">
    <source>
        <dbReference type="ARBA" id="ARBA00047631"/>
    </source>
</evidence>
<proteinExistence type="predicted"/>
<feature type="compositionally biased region" description="Low complexity" evidence="33">
    <location>
        <begin position="122"/>
        <end position="135"/>
    </location>
</feature>
<dbReference type="Pfam" id="PF00548">
    <property type="entry name" value="Peptidase_C3"/>
    <property type="match status" value="1"/>
</dbReference>
<dbReference type="InterPro" id="IPR007094">
    <property type="entry name" value="RNA-dir_pol_PSvirus"/>
</dbReference>
<keyword evidence="20" id="KW-0788">Thiol protease</keyword>
<evidence type="ECO:0000256" key="13">
    <source>
        <dbReference type="ARBA" id="ARBA00022695"/>
    </source>
</evidence>
<dbReference type="PROSITE" id="PS50507">
    <property type="entry name" value="RDRP_SSRNA_POS"/>
    <property type="match status" value="1"/>
</dbReference>
<dbReference type="InterPro" id="IPR043502">
    <property type="entry name" value="DNA/RNA_pol_sf"/>
</dbReference>
<keyword evidence="24" id="KW-0693">Viral RNA replication</keyword>
<keyword evidence="9" id="KW-0167">Capsid protein</keyword>
<evidence type="ECO:0000256" key="2">
    <source>
        <dbReference type="ARBA" id="ARBA00004328"/>
    </source>
</evidence>
<comment type="subcellular location">
    <subcellularLocation>
        <location evidence="1">Host cytoplasmic vesicle membrane</location>
        <topology evidence="1">Peripheral membrane protein</topology>
        <orientation evidence="1">Cytoplasmic side</orientation>
    </subcellularLocation>
    <subcellularLocation>
        <location evidence="2">Virion</location>
    </subcellularLocation>
</comment>
<dbReference type="PRINTS" id="PR00918">
    <property type="entry name" value="CALICVIRUSNS"/>
</dbReference>
<organism evidence="37 38">
    <name type="scientific">mischivirus E1</name>
    <dbReference type="NCBI Taxonomy" id="2870396"/>
    <lineage>
        <taxon>Viruses</taxon>
        <taxon>Riboviria</taxon>
        <taxon>Orthornavirae</taxon>
        <taxon>Pisuviricota</taxon>
        <taxon>Pisoniviricetes</taxon>
        <taxon>Picornavirales</taxon>
        <taxon>Picornaviridae</taxon>
        <taxon>Caphthovirinae</taxon>
        <taxon>Mischivirus</taxon>
        <taxon>Mischivirus ehoushre</taxon>
        <taxon>Mischivirus E</taxon>
    </lineage>
</organism>
<feature type="region of interest" description="Disordered" evidence="33">
    <location>
        <begin position="601"/>
        <end position="620"/>
    </location>
</feature>
<evidence type="ECO:0000256" key="30">
    <source>
        <dbReference type="ARBA" id="ARBA00023296"/>
    </source>
</evidence>
<dbReference type="GO" id="GO:0039694">
    <property type="term" value="P:viral RNA genome replication"/>
    <property type="evidence" value="ECO:0007669"/>
    <property type="project" value="InterPro"/>
</dbReference>
<dbReference type="InterPro" id="IPR027417">
    <property type="entry name" value="P-loop_NTPase"/>
</dbReference>
<feature type="compositionally biased region" description="Acidic residues" evidence="33">
    <location>
        <begin position="605"/>
        <end position="619"/>
    </location>
</feature>
<evidence type="ECO:0000256" key="26">
    <source>
        <dbReference type="ARBA" id="ARBA00023065"/>
    </source>
</evidence>
<dbReference type="GO" id="GO:0004197">
    <property type="term" value="F:cysteine-type endopeptidase activity"/>
    <property type="evidence" value="ECO:0007669"/>
    <property type="project" value="InterPro"/>
</dbReference>
<evidence type="ECO:0000313" key="38">
    <source>
        <dbReference type="Proteomes" id="UP000677708"/>
    </source>
</evidence>
<dbReference type="InterPro" id="IPR043504">
    <property type="entry name" value="Peptidase_S1_PA_chymotrypsin"/>
</dbReference>
<keyword evidence="26" id="KW-0406">Ion transport</keyword>
<evidence type="ECO:0000256" key="18">
    <source>
        <dbReference type="ARBA" id="ARBA00022804"/>
    </source>
</evidence>
<evidence type="ECO:0000256" key="33">
    <source>
        <dbReference type="SAM" id="MobiDB-lite"/>
    </source>
</evidence>
<feature type="domain" description="SF3 helicase" evidence="35">
    <location>
        <begin position="1174"/>
        <end position="1338"/>
    </location>
</feature>
<dbReference type="PROSITE" id="PS51218">
    <property type="entry name" value="SF3_HELICASE_2"/>
    <property type="match status" value="1"/>
</dbReference>
<evidence type="ECO:0000259" key="36">
    <source>
        <dbReference type="PROSITE" id="PS51874"/>
    </source>
</evidence>
<reference evidence="37 38" key="1">
    <citation type="submission" date="2017-06" db="EMBL/GenBank/DDBJ databases">
        <title>Picornaviruses in small mammals, China.</title>
        <authorList>
            <person name="Guo W.-P."/>
            <person name="Zhang Y.-Z."/>
        </authorList>
    </citation>
    <scope>NUCLEOTIDE SEQUENCE [LARGE SCALE GENOMIC DNA]</scope>
    <source>
        <strain evidence="37 38">Wencheng-Sm294</strain>
    </source>
</reference>
<evidence type="ECO:0000256" key="22">
    <source>
        <dbReference type="ARBA" id="ARBA00022844"/>
    </source>
</evidence>
<keyword evidence="7" id="KW-0191">Covalent protein-RNA linkage</keyword>
<keyword evidence="11" id="KW-0645">Protease</keyword>
<evidence type="ECO:0000256" key="16">
    <source>
        <dbReference type="ARBA" id="ARBA00022741"/>
    </source>
</evidence>
<dbReference type="InterPro" id="IPR003593">
    <property type="entry name" value="AAA+_ATPase"/>
</dbReference>
<evidence type="ECO:0000256" key="24">
    <source>
        <dbReference type="ARBA" id="ARBA00022953"/>
    </source>
</evidence>
<keyword evidence="29" id="KW-0449">Lipoprotein</keyword>
<evidence type="ECO:0000256" key="9">
    <source>
        <dbReference type="ARBA" id="ARBA00022561"/>
    </source>
</evidence>
<dbReference type="GO" id="GO:0005198">
    <property type="term" value="F:structural molecule activity"/>
    <property type="evidence" value="ECO:0007669"/>
    <property type="project" value="InterPro"/>
</dbReference>
<dbReference type="SUPFAM" id="SSF52540">
    <property type="entry name" value="P-loop containing nucleoside triphosphate hydrolases"/>
    <property type="match status" value="1"/>
</dbReference>
<keyword evidence="14" id="KW-1143">T=pseudo3 icosahedral capsid protein</keyword>
<dbReference type="Gene3D" id="2.40.10.10">
    <property type="entry name" value="Trypsin-like serine proteases"/>
    <property type="match status" value="1"/>
</dbReference>
<dbReference type="InterPro" id="IPR004004">
    <property type="entry name" value="Helic/Pol/Pept_Calicivir-typ"/>
</dbReference>
<evidence type="ECO:0000256" key="6">
    <source>
        <dbReference type="ARBA" id="ARBA00022488"/>
    </source>
</evidence>
<dbReference type="InterPro" id="IPR033703">
    <property type="entry name" value="Rhv-like"/>
</dbReference>
<keyword evidence="13" id="KW-0548">Nucleotidyltransferase</keyword>
<evidence type="ECO:0000256" key="11">
    <source>
        <dbReference type="ARBA" id="ARBA00022670"/>
    </source>
</evidence>
<dbReference type="SUPFAM" id="SSF88633">
    <property type="entry name" value="Positive stranded ssRNA viruses"/>
    <property type="match status" value="2"/>
</dbReference>
<dbReference type="Gene3D" id="3.30.70.270">
    <property type="match status" value="2"/>
</dbReference>
<keyword evidence="15" id="KW-0519">Myristate</keyword>
<dbReference type="FunFam" id="3.30.70.270:FF:000065">
    <property type="entry name" value="Genome polyprotein"/>
    <property type="match status" value="1"/>
</dbReference>
<keyword evidence="16" id="KW-0547">Nucleotide-binding</keyword>
<evidence type="ECO:0000256" key="4">
    <source>
        <dbReference type="ARBA" id="ARBA00022448"/>
    </source>
</evidence>
<dbReference type="InterPro" id="IPR014759">
    <property type="entry name" value="Helicase_SF3_ssRNA_vir"/>
</dbReference>
<sequence length="2227" mass="250661">MMCECYKALQRHRNLTDQIQPRIALLQEKLRQLEIKRMRHQSANEAASTSFFNIARKAIDIVESPMTFAGELVSTAGSLLGSLLMDQETEETTNLGDRILNERVANTAINSQQSVGRLVAYSTTSDPSPPSSCSDEPTRGSPGSERFYTYKLANWTTTQRPFEAITFTPERRLNNDSTLFGKTQRQHYLTKTGWRAQVQCNASPFHSGSLLVCFIPEFEKVDRITNNSPGVVGMWNNKTPANVRKYGEDFKTWTNTLFYRTMYQDWMTDNDTTLGKGPLSLFDAECTPMWPHQILNLRTSTSVSLEVPYVGCTPTNYPYVHASWTLAIFVLTPLQYAAGAAPTVSVTLSIAPVNPIWNGVRHATLANQGPQPVSVRENAGMFLSTIPDKTTPAYIHSTDPAEYLPGRIYDYVDIAKIPTFVSVHNPESGAMQAYFSISNTVTNNDPVFHVNVLPSDSHLIRTALGRTCLNFTMYSGSLNFDFLFCGTAMMRGKLLISYTPPGSGAPETMDEAMQGTYAVWDLGLNSSYSFNVPYISPSSQRFGFSNIPNELSLEGWLNVYQLTPLTYPPGSPNSAHVVVMVSAGPDFTLYNPYSTMYNQGTDNMETGENDDTPPGEDFESKEITTIPPKVSQSSLQFVYDRSFFAGSFGTMNYTSGDKPQLFALTPFPSISGNHYGTCSGISRYTVGFINNCCFTYFKSDLEVTVIPNGDWTPNSWTVLWFPEGATFPTGTENMCSTHFSRYLLSSQPIARSYGRKPVSFDVPWTSPLSYFPTTYDGWKTLNKQEYATPPVPTWGTITAYENSGKSENARFDVYVRFKNFKAYCPAPYKKCLPNHFRTRSGRVVLEHVPETPIEKEFPTLQLVDETESDYVHDVSLDGDVETNPGPTTFASDEMGFLASTLSNFLSGAHNLSKEQEDAIREMRDALFEIPVKDAIKKMPKQEQKKFKEDTAAFIRFLESEDPIETAVQGWDAIREIQHCWKSLKAMFQDCSFWYDVAVWFLKAVIGSFMFLLNPTPSVALGLTLLTLLDGVSLQRVKRKIIQRLQPLLGPHPDVDIQKILQEKEKEEKNWFSKIKDMFNQGPHDDRVNSANRHFQLVKNVKWLIDALKDLFNWVWAWFRKPELTAVQKLDEMLSLAPSHLENLCQFRQGLLMVPPTESIEFVKKLHDSAFKLGKSHIVNMCSRYLVPPSNEKPRLEPVVIVLRGKPGAGKSVASQILAQAVSKSQTGRQSVYAMPPDSEHMDGYKGQYCVIQDDLGQNPDGEDFATFCQMVSTTNFIPSMAHLEDKGRPFTSRVVIATTNLPEFRPVTIADPGAVERRITFDLEVLPGSECCRSGKLDLEKALENVGPGFGPFTQECMIHHRTGLTFLDLRTHNTYSLIDVFNMIEQELKHKSKVLDKLDALVNQGPHTPSPNDPNPSPNVNGDVKISTVQKLEATVLRYDYSPEELQYLLDEVRQLRHEVAAIDFEQKETLKFFVCLLGAVGLSYVVIKAVKTGADWYCLLKEGKEKEPQREPVRVSAPKFLEDPLDERPYNPAAKKIVPKKLQLEAPSNLDFERAVAAHACAPFYYWPRDGKDPFVQSAVLLVDRFFLVNEHTWMYDFEKFELRGIQYTREECDFVCLERAGVSTDMVVVLLPKGQQFRNNIPKFISRHDKFPTRNAQLTGIDSRGPTFYQGVLLREPQMCEISSGPRQDMFLYRATTAPGFCGAPIIGSCDGKKKIIGIHSAGANGIAGGVTLQIHNIHHAIDYLTRQEAKKLKNEGQIHPLPNGPHIHVPRKTKLRPSIAYPVFKPDASPAVLSGNDPRLDEDVDFDKQVFSKHVANQEVYHKEFTLNTLEYADSVFSQLGKDNSMISVKEAILGMEFLDPMEKDTSPGLPFSQAGVRRTDLIDFENGEILDPVLAETLNEYLSGDFSNHVFQTFLKDEIRSNEKVRRGKTRIVDVPNIAHVIVGRMLLGKFCSHYHASPGIGIGSAIGCNPDIDWTAFAQDLLGYKYVYDIDYSNFDSTHGTGMFELLIKYFFTEANGFDPLVGPYLRSLAVSKHAWMDQRMVIEGGLPSGCSATSVLNTILNNIIIRSLLHLTYPNFSFEDVAVLAYGDDLLVASDFRLDFNKVRDTAAKFTLYKLTTANKQPDFPLESSLTDVIFLKRRFVPHNVSGFVYRPVMDNSTLQTILSYYKPNTMQEKLLSVAQLAVHSGYVNYVKLFQPFVSTGHRVPSWYTLEREWERNFFS</sequence>
<evidence type="ECO:0000256" key="21">
    <source>
        <dbReference type="ARBA" id="ARBA00022840"/>
    </source>
</evidence>
<dbReference type="Pfam" id="PF22663">
    <property type="entry name" value="Rhv_5"/>
    <property type="match status" value="1"/>
</dbReference>
<feature type="domain" description="RdRp catalytic" evidence="34">
    <location>
        <begin position="1991"/>
        <end position="2109"/>
    </location>
</feature>
<dbReference type="Pfam" id="PF00073">
    <property type="entry name" value="Rhv"/>
    <property type="match status" value="2"/>
</dbReference>
<dbReference type="EMBL" id="MF352410">
    <property type="protein sequence ID" value="AWK02669.1"/>
    <property type="molecule type" value="Genomic_RNA"/>
</dbReference>
<evidence type="ECO:0000256" key="23">
    <source>
        <dbReference type="ARBA" id="ARBA00022870"/>
    </source>
</evidence>
<evidence type="ECO:0000259" key="35">
    <source>
        <dbReference type="PROSITE" id="PS51218"/>
    </source>
</evidence>
<keyword evidence="25" id="KW-1182">Viral ion channel</keyword>
<dbReference type="InterPro" id="IPR009003">
    <property type="entry name" value="Peptidase_S1_PA"/>
</dbReference>
<dbReference type="InterPro" id="IPR001205">
    <property type="entry name" value="RNA-dir_pol_C"/>
</dbReference>
<evidence type="ECO:0000256" key="10">
    <source>
        <dbReference type="ARBA" id="ARBA00022581"/>
    </source>
</evidence>
<evidence type="ECO:0000256" key="1">
    <source>
        <dbReference type="ARBA" id="ARBA00004295"/>
    </source>
</evidence>
<dbReference type="GO" id="GO:0017111">
    <property type="term" value="F:ribonucleoside triphosphate phosphatase activity"/>
    <property type="evidence" value="ECO:0007669"/>
    <property type="project" value="UniProtKB-EC"/>
</dbReference>
<dbReference type="InterPro" id="IPR000199">
    <property type="entry name" value="Peptidase_C3A/C3B_picornavir"/>
</dbReference>
<dbReference type="InterPro" id="IPR029053">
    <property type="entry name" value="Viral_coat"/>
</dbReference>
<keyword evidence="22" id="KW-0946">Virion</keyword>
<keyword evidence="10" id="KW-0945">Host-virus interaction</keyword>
<dbReference type="PROSITE" id="PS51874">
    <property type="entry name" value="PCV_3C_PRO"/>
    <property type="match status" value="1"/>
</dbReference>
<dbReference type="Pfam" id="PF00680">
    <property type="entry name" value="RdRP_1"/>
    <property type="match status" value="1"/>
</dbReference>
<keyword evidence="6" id="KW-1036">Host cytoplasmic vesicle</keyword>
<keyword evidence="8" id="KW-0597">Phosphoprotein</keyword>
<evidence type="ECO:0000256" key="14">
    <source>
        <dbReference type="ARBA" id="ARBA00022706"/>
    </source>
</evidence>
<keyword evidence="38" id="KW-1185">Reference proteome</keyword>
<feature type="compositionally biased region" description="Pro residues" evidence="33">
    <location>
        <begin position="1409"/>
        <end position="1418"/>
    </location>
</feature>
<keyword evidence="31" id="KW-0407">Ion channel</keyword>
<dbReference type="GO" id="GO:0044162">
    <property type="term" value="C:host cell cytoplasmic vesicle membrane"/>
    <property type="evidence" value="ECO:0007669"/>
    <property type="project" value="UniProtKB-SubCell"/>
</dbReference>
<accession>A0A2S1YF40</accession>
<dbReference type="GO" id="GO:0046718">
    <property type="term" value="P:symbiont entry into host cell"/>
    <property type="evidence" value="ECO:0007669"/>
    <property type="project" value="UniProtKB-KW"/>
</dbReference>
<evidence type="ECO:0000256" key="17">
    <source>
        <dbReference type="ARBA" id="ARBA00022801"/>
    </source>
</evidence>
<keyword evidence="5" id="KW-0696">RNA-directed RNA polymerase</keyword>
<dbReference type="GO" id="GO:0003724">
    <property type="term" value="F:RNA helicase activity"/>
    <property type="evidence" value="ECO:0007669"/>
    <property type="project" value="InterPro"/>
</dbReference>
<keyword evidence="30" id="KW-1160">Virus entry into host cell</keyword>
<dbReference type="GO" id="GO:0006508">
    <property type="term" value="P:proteolysis"/>
    <property type="evidence" value="ECO:0007669"/>
    <property type="project" value="UniProtKB-KW"/>
</dbReference>
<dbReference type="InterPro" id="IPR000605">
    <property type="entry name" value="Helicase_SF3_ssDNA/RNA_vir"/>
</dbReference>
<name>A0A2S1YF40_9PICO</name>
<evidence type="ECO:0000256" key="7">
    <source>
        <dbReference type="ARBA" id="ARBA00022520"/>
    </source>
</evidence>
<dbReference type="GO" id="GO:0034220">
    <property type="term" value="P:monoatomic ion transmembrane transport"/>
    <property type="evidence" value="ECO:0007669"/>
    <property type="project" value="UniProtKB-KW"/>
</dbReference>
<keyword evidence="17" id="KW-0378">Hydrolase</keyword>
<keyword evidence="23" id="KW-1043">Host membrane</keyword>
<dbReference type="Proteomes" id="UP000677708">
    <property type="component" value="Segment"/>
</dbReference>
<evidence type="ECO:0000259" key="34">
    <source>
        <dbReference type="PROSITE" id="PS50507"/>
    </source>
</evidence>
<feature type="domain" description="Peptidase C3" evidence="36">
    <location>
        <begin position="1549"/>
        <end position="1741"/>
    </location>
</feature>
<evidence type="ECO:0000256" key="12">
    <source>
        <dbReference type="ARBA" id="ARBA00022679"/>
    </source>
</evidence>
<keyword evidence="28" id="KW-1035">Host cytoplasm</keyword>